<evidence type="ECO:0000256" key="3">
    <source>
        <dbReference type="ARBA" id="ARBA00022723"/>
    </source>
</evidence>
<evidence type="ECO:0000256" key="2">
    <source>
        <dbReference type="ARBA" id="ARBA00022694"/>
    </source>
</evidence>
<comment type="function">
    <text evidence="5">Activates the tRNA-splicing ligase complex by facilitating the enzymatic turnover of catalytic subunit RtcB. Acts by promoting the guanylylation of RtcB, a key intermediate step in tRNA ligation. Can also alter the NTP specificity of RtcB such that ATP, dGTP or ITP is used efficiently.</text>
</comment>
<feature type="binding site" evidence="5">
    <location>
        <position position="136"/>
    </location>
    <ligand>
        <name>Ca(2+)</name>
        <dbReference type="ChEBI" id="CHEBI:29108"/>
    </ligand>
</feature>
<dbReference type="InterPro" id="IPR022952">
    <property type="entry name" value="Archease_arc"/>
</dbReference>
<dbReference type="InterPro" id="IPR036820">
    <property type="entry name" value="Archease_dom_sf"/>
</dbReference>
<dbReference type="GO" id="GO:0005509">
    <property type="term" value="F:calcium ion binding"/>
    <property type="evidence" value="ECO:0007669"/>
    <property type="project" value="UniProtKB-UniRule"/>
</dbReference>
<evidence type="ECO:0000259" key="6">
    <source>
        <dbReference type="Pfam" id="PF01951"/>
    </source>
</evidence>
<organism evidence="7 8">
    <name type="scientific">Methanothermus fervidus (strain ATCC 43054 / DSM 2088 / JCM 10308 / V24 S)</name>
    <dbReference type="NCBI Taxonomy" id="523846"/>
    <lineage>
        <taxon>Archaea</taxon>
        <taxon>Methanobacteriati</taxon>
        <taxon>Methanobacteriota</taxon>
        <taxon>Methanomada group</taxon>
        <taxon>Methanobacteria</taxon>
        <taxon>Methanobacteriales</taxon>
        <taxon>Methanothermaceae</taxon>
        <taxon>Methanothermus</taxon>
    </lineage>
</organism>
<proteinExistence type="inferred from homology"/>
<sequence>MKFEFIDVTADAGFHAYGSTLEELFENAALALFEIITDTSKVKDKECRKIEIESEDKISLLHDWLEELLVTHEIEMMLFSKFKVEISDCKLRGMAWGEKINPDIHEIKCEVKAITYHLMNITKENDKYKATVIVDI</sequence>
<evidence type="ECO:0000313" key="7">
    <source>
        <dbReference type="EMBL" id="ADP77289.1"/>
    </source>
</evidence>
<evidence type="ECO:0000256" key="5">
    <source>
        <dbReference type="HAMAP-Rule" id="MF_01222"/>
    </source>
</evidence>
<dbReference type="PANTHER" id="PTHR12682:SF11">
    <property type="entry name" value="PROTEIN ARCHEASE"/>
    <property type="match status" value="1"/>
</dbReference>
<keyword evidence="8" id="KW-1185">Reference proteome</keyword>
<dbReference type="GO" id="GO:0006388">
    <property type="term" value="P:tRNA splicing, via endonucleolytic cleavage and ligation"/>
    <property type="evidence" value="ECO:0007669"/>
    <property type="project" value="UniProtKB-UniRule"/>
</dbReference>
<dbReference type="EMBL" id="CP002278">
    <property type="protein sequence ID" value="ADP77289.1"/>
    <property type="molecule type" value="Genomic_DNA"/>
</dbReference>
<dbReference type="Gene3D" id="3.55.10.10">
    <property type="entry name" value="Archease domain"/>
    <property type="match status" value="1"/>
</dbReference>
<gene>
    <name evidence="7" type="ordered locus">Mfer_0489</name>
</gene>
<dbReference type="KEGG" id="mfv:Mfer_0489"/>
<evidence type="ECO:0000256" key="1">
    <source>
        <dbReference type="ARBA" id="ARBA00007963"/>
    </source>
</evidence>
<feature type="domain" description="Archease" evidence="6">
    <location>
        <begin position="3"/>
        <end position="136"/>
    </location>
</feature>
<dbReference type="NCBIfam" id="NF001617">
    <property type="entry name" value="PRK00407.1"/>
    <property type="match status" value="1"/>
</dbReference>
<dbReference type="HAMAP" id="MF_01222">
    <property type="entry name" value="Archease_arch"/>
    <property type="match status" value="1"/>
</dbReference>
<dbReference type="OrthoDB" id="8831at2157"/>
<feature type="binding site" evidence="5">
    <location>
        <position position="135"/>
    </location>
    <ligand>
        <name>Ca(2+)</name>
        <dbReference type="ChEBI" id="CHEBI:29108"/>
    </ligand>
</feature>
<dbReference type="AlphaFoldDB" id="E3GYA7"/>
<dbReference type="Proteomes" id="UP000002315">
    <property type="component" value="Chromosome"/>
</dbReference>
<keyword evidence="2 5" id="KW-0819">tRNA processing</keyword>
<comment type="similarity">
    <text evidence="1 5">Belongs to the archease family.</text>
</comment>
<protein>
    <recommendedName>
        <fullName evidence="5">Protein archease</fullName>
    </recommendedName>
</protein>
<evidence type="ECO:0000313" key="8">
    <source>
        <dbReference type="Proteomes" id="UP000002315"/>
    </source>
</evidence>
<evidence type="ECO:0000256" key="4">
    <source>
        <dbReference type="ARBA" id="ARBA00022837"/>
    </source>
</evidence>
<dbReference type="PANTHER" id="PTHR12682">
    <property type="entry name" value="ARCHEASE"/>
    <property type="match status" value="1"/>
</dbReference>
<reference evidence="7 8" key="1">
    <citation type="journal article" date="2010" name="Stand. Genomic Sci.">
        <title>Complete genome sequence of Methanothermus fervidus type strain (V24S).</title>
        <authorList>
            <person name="Anderson I."/>
            <person name="Djao O.D."/>
            <person name="Misra M."/>
            <person name="Chertkov O."/>
            <person name="Nolan M."/>
            <person name="Lucas S."/>
            <person name="Lapidus A."/>
            <person name="Del Rio T.G."/>
            <person name="Tice H."/>
            <person name="Cheng J.F."/>
            <person name="Tapia R."/>
            <person name="Han C."/>
            <person name="Goodwin L."/>
            <person name="Pitluck S."/>
            <person name="Liolios K."/>
            <person name="Ivanova N."/>
            <person name="Mavromatis K."/>
            <person name="Mikhailova N."/>
            <person name="Pati A."/>
            <person name="Brambilla E."/>
            <person name="Chen A."/>
            <person name="Palaniappan K."/>
            <person name="Land M."/>
            <person name="Hauser L."/>
            <person name="Chang Y.J."/>
            <person name="Jeffries C.D."/>
            <person name="Sikorski J."/>
            <person name="Spring S."/>
            <person name="Rohde M."/>
            <person name="Eichinger K."/>
            <person name="Huber H."/>
            <person name="Wirth R."/>
            <person name="Goker M."/>
            <person name="Detter J.C."/>
            <person name="Woyke T."/>
            <person name="Bristow J."/>
            <person name="Eisen J.A."/>
            <person name="Markowitz V."/>
            <person name="Hugenholtz P."/>
            <person name="Klenk H.P."/>
            <person name="Kyrpides N.C."/>
        </authorList>
    </citation>
    <scope>NUCLEOTIDE SEQUENCE [LARGE SCALE GENOMIC DNA]</scope>
    <source>
        <strain evidence="8">ATCC 43054 / DSM 2088 / JCM 10308 / V24 S</strain>
    </source>
</reference>
<dbReference type="InterPro" id="IPR023572">
    <property type="entry name" value="Archease_dom"/>
</dbReference>
<name>E3GYA7_METFV</name>
<dbReference type="SUPFAM" id="SSF69819">
    <property type="entry name" value="MTH1598-like"/>
    <property type="match status" value="1"/>
</dbReference>
<dbReference type="HOGENOM" id="CLU_111362_3_0_2"/>
<dbReference type="Pfam" id="PF01951">
    <property type="entry name" value="Archease"/>
    <property type="match status" value="1"/>
</dbReference>
<feature type="binding site" evidence="5">
    <location>
        <position position="11"/>
    </location>
    <ligand>
        <name>Ca(2+)</name>
        <dbReference type="ChEBI" id="CHEBI:29108"/>
    </ligand>
</feature>
<dbReference type="InterPro" id="IPR002804">
    <property type="entry name" value="Archease"/>
</dbReference>
<dbReference type="STRING" id="523846.Mfer_0489"/>
<keyword evidence="3 5" id="KW-0479">Metal-binding</keyword>
<keyword evidence="4 5" id="KW-0106">Calcium</keyword>
<accession>E3GYA7</accession>